<keyword evidence="1" id="KW-0472">Membrane</keyword>
<protein>
    <submittedName>
        <fullName evidence="2">Uncharacterized protein</fullName>
    </submittedName>
</protein>
<dbReference type="AlphaFoldDB" id="A0A7W7GDL8"/>
<keyword evidence="3" id="KW-1185">Reference proteome</keyword>
<evidence type="ECO:0000256" key="1">
    <source>
        <dbReference type="SAM" id="Phobius"/>
    </source>
</evidence>
<feature type="transmembrane region" description="Helical" evidence="1">
    <location>
        <begin position="32"/>
        <end position="57"/>
    </location>
</feature>
<keyword evidence="1" id="KW-0812">Transmembrane</keyword>
<organism evidence="2 3">
    <name type="scientific">Sphaerisporangium siamense</name>
    <dbReference type="NCBI Taxonomy" id="795645"/>
    <lineage>
        <taxon>Bacteria</taxon>
        <taxon>Bacillati</taxon>
        <taxon>Actinomycetota</taxon>
        <taxon>Actinomycetes</taxon>
        <taxon>Streptosporangiales</taxon>
        <taxon>Streptosporangiaceae</taxon>
        <taxon>Sphaerisporangium</taxon>
    </lineage>
</organism>
<comment type="caution">
    <text evidence="2">The sequence shown here is derived from an EMBL/GenBank/DDBJ whole genome shotgun (WGS) entry which is preliminary data.</text>
</comment>
<sequence length="58" mass="5715">MPEPLPAPLPAEGGQPGAVPRAVRGVAALASWAPVVAGVVVSAGGFLYLFFAVTALVT</sequence>
<accession>A0A7W7GDL8</accession>
<keyword evidence="1" id="KW-1133">Transmembrane helix</keyword>
<dbReference type="Proteomes" id="UP000542210">
    <property type="component" value="Unassembled WGS sequence"/>
</dbReference>
<evidence type="ECO:0000313" key="3">
    <source>
        <dbReference type="Proteomes" id="UP000542210"/>
    </source>
</evidence>
<name>A0A7W7GDL8_9ACTN</name>
<evidence type="ECO:0000313" key="2">
    <source>
        <dbReference type="EMBL" id="MBB4705742.1"/>
    </source>
</evidence>
<dbReference type="EMBL" id="JACHND010000001">
    <property type="protein sequence ID" value="MBB4705742.1"/>
    <property type="molecule type" value="Genomic_DNA"/>
</dbReference>
<gene>
    <name evidence="2" type="ORF">BJ982_007286</name>
</gene>
<reference evidence="2 3" key="1">
    <citation type="submission" date="2020-08" db="EMBL/GenBank/DDBJ databases">
        <title>Sequencing the genomes of 1000 actinobacteria strains.</title>
        <authorList>
            <person name="Klenk H.-P."/>
        </authorList>
    </citation>
    <scope>NUCLEOTIDE SEQUENCE [LARGE SCALE GENOMIC DNA]</scope>
    <source>
        <strain evidence="2 3">DSM 45784</strain>
    </source>
</reference>
<proteinExistence type="predicted"/>
<dbReference type="RefSeq" id="WP_184887664.1">
    <property type="nucleotide sequence ID" value="NZ_BOOV01000003.1"/>
</dbReference>